<sequence>MKADPVSALLFLVIEFSLHYWITGICASEIALKLSDLKVVQGVGRLPKGAPSGLL</sequence>
<keyword evidence="2" id="KW-1185">Reference proteome</keyword>
<organism evidence="1 2">
    <name type="scientific">Saccharospirillum mangrovi</name>
    <dbReference type="NCBI Taxonomy" id="2161747"/>
    <lineage>
        <taxon>Bacteria</taxon>
        <taxon>Pseudomonadati</taxon>
        <taxon>Pseudomonadota</taxon>
        <taxon>Gammaproteobacteria</taxon>
        <taxon>Oceanospirillales</taxon>
        <taxon>Saccharospirillaceae</taxon>
        <taxon>Saccharospirillum</taxon>
    </lineage>
</organism>
<name>A0ABV8A0D0_9GAMM</name>
<evidence type="ECO:0000313" key="1">
    <source>
        <dbReference type="EMBL" id="MFC3852825.1"/>
    </source>
</evidence>
<dbReference type="RefSeq" id="WP_380695397.1">
    <property type="nucleotide sequence ID" value="NZ_JBHRYR010000003.1"/>
</dbReference>
<reference evidence="2" key="1">
    <citation type="journal article" date="2019" name="Int. J. Syst. Evol. Microbiol.">
        <title>The Global Catalogue of Microorganisms (GCM) 10K type strain sequencing project: providing services to taxonomists for standard genome sequencing and annotation.</title>
        <authorList>
            <consortium name="The Broad Institute Genomics Platform"/>
            <consortium name="The Broad Institute Genome Sequencing Center for Infectious Disease"/>
            <person name="Wu L."/>
            <person name="Ma J."/>
        </authorList>
    </citation>
    <scope>NUCLEOTIDE SEQUENCE [LARGE SCALE GENOMIC DNA]</scope>
    <source>
        <strain evidence="2">IBRC 10765</strain>
    </source>
</reference>
<comment type="caution">
    <text evidence="1">The sequence shown here is derived from an EMBL/GenBank/DDBJ whole genome shotgun (WGS) entry which is preliminary data.</text>
</comment>
<proteinExistence type="predicted"/>
<evidence type="ECO:0000313" key="2">
    <source>
        <dbReference type="Proteomes" id="UP001595617"/>
    </source>
</evidence>
<dbReference type="EMBL" id="JBHRYR010000003">
    <property type="protein sequence ID" value="MFC3852825.1"/>
    <property type="molecule type" value="Genomic_DNA"/>
</dbReference>
<dbReference type="Proteomes" id="UP001595617">
    <property type="component" value="Unassembled WGS sequence"/>
</dbReference>
<accession>A0ABV8A0D0</accession>
<gene>
    <name evidence="1" type="ORF">ACFOOG_08270</name>
</gene>
<protein>
    <submittedName>
        <fullName evidence="1">Uncharacterized protein</fullName>
    </submittedName>
</protein>